<keyword evidence="12" id="KW-0256">Endoplasmic reticulum</keyword>
<comment type="caution">
    <text evidence="23">The sequence shown here is derived from an EMBL/GenBank/DDBJ whole genome shotgun (WGS) entry which is preliminary data.</text>
</comment>
<feature type="domain" description="Peptidase M28" evidence="22">
    <location>
        <begin position="257"/>
        <end position="444"/>
    </location>
</feature>
<dbReference type="SUPFAM" id="SSF53187">
    <property type="entry name" value="Zn-dependent exopeptidases"/>
    <property type="match status" value="1"/>
</dbReference>
<dbReference type="Gene3D" id="3.40.630.10">
    <property type="entry name" value="Zn peptidases"/>
    <property type="match status" value="1"/>
</dbReference>
<dbReference type="GO" id="GO:0005576">
    <property type="term" value="C:extracellular region"/>
    <property type="evidence" value="ECO:0007669"/>
    <property type="project" value="UniProtKB-SubCell"/>
</dbReference>
<feature type="chain" id="PRO_5017835272" description="Carboxypeptidase Q" evidence="21">
    <location>
        <begin position="20"/>
        <end position="475"/>
    </location>
</feature>
<gene>
    <name evidence="23" type="ORF">DZC52_08795</name>
</gene>
<comment type="subcellular location">
    <subcellularLocation>
        <location evidence="1">Endoplasmic reticulum</location>
    </subcellularLocation>
    <subcellularLocation>
        <location evidence="3">Golgi apparatus</location>
    </subcellularLocation>
    <subcellularLocation>
        <location evidence="2">Lysosome</location>
    </subcellularLocation>
    <subcellularLocation>
        <location evidence="4">Secreted</location>
    </subcellularLocation>
</comment>
<evidence type="ECO:0000256" key="10">
    <source>
        <dbReference type="ARBA" id="ARBA00022729"/>
    </source>
</evidence>
<keyword evidence="11" id="KW-0378">Hydrolase</keyword>
<keyword evidence="18" id="KW-0458">Lysosome</keyword>
<keyword evidence="17" id="KW-0325">Glycoprotein</keyword>
<dbReference type="Pfam" id="PF04389">
    <property type="entry name" value="Peptidase_M28"/>
    <property type="match status" value="1"/>
</dbReference>
<evidence type="ECO:0000313" key="23">
    <source>
        <dbReference type="EMBL" id="RFF30165.1"/>
    </source>
</evidence>
<dbReference type="AlphaFoldDB" id="A0A3E1K8W1"/>
<organism evidence="23 24">
    <name type="scientific">Wenzhouxiangella sediminis</name>
    <dbReference type="NCBI Taxonomy" id="1792836"/>
    <lineage>
        <taxon>Bacteria</taxon>
        <taxon>Pseudomonadati</taxon>
        <taxon>Pseudomonadota</taxon>
        <taxon>Gammaproteobacteria</taxon>
        <taxon>Chromatiales</taxon>
        <taxon>Wenzhouxiangellaceae</taxon>
        <taxon>Wenzhouxiangella</taxon>
    </lineage>
</organism>
<keyword evidence="7" id="KW-0121">Carboxypeptidase</keyword>
<dbReference type="PANTHER" id="PTHR12053">
    <property type="entry name" value="PROTEASE FAMILY M28 PLASMA GLUTAMATE CARBOXYPEPTIDASE-RELATED"/>
    <property type="match status" value="1"/>
</dbReference>
<keyword evidence="16" id="KW-0865">Zymogen</keyword>
<comment type="subunit">
    <text evidence="19">Homodimer. The monomeric form is inactive while the homodimer is active.</text>
</comment>
<keyword evidence="15" id="KW-0482">Metalloprotease</keyword>
<dbReference type="OrthoDB" id="9769665at2"/>
<dbReference type="InterPro" id="IPR007484">
    <property type="entry name" value="Peptidase_M28"/>
</dbReference>
<dbReference type="EMBL" id="QUZK01000037">
    <property type="protein sequence ID" value="RFF30165.1"/>
    <property type="molecule type" value="Genomic_DNA"/>
</dbReference>
<evidence type="ECO:0000256" key="19">
    <source>
        <dbReference type="ARBA" id="ARBA00025833"/>
    </source>
</evidence>
<evidence type="ECO:0000256" key="11">
    <source>
        <dbReference type="ARBA" id="ARBA00022801"/>
    </source>
</evidence>
<evidence type="ECO:0000256" key="13">
    <source>
        <dbReference type="ARBA" id="ARBA00022833"/>
    </source>
</evidence>
<evidence type="ECO:0000256" key="3">
    <source>
        <dbReference type="ARBA" id="ARBA00004555"/>
    </source>
</evidence>
<keyword evidence="24" id="KW-1185">Reference proteome</keyword>
<evidence type="ECO:0000256" key="14">
    <source>
        <dbReference type="ARBA" id="ARBA00023034"/>
    </source>
</evidence>
<evidence type="ECO:0000256" key="1">
    <source>
        <dbReference type="ARBA" id="ARBA00004240"/>
    </source>
</evidence>
<dbReference type="GO" id="GO:0070573">
    <property type="term" value="F:metallodipeptidase activity"/>
    <property type="evidence" value="ECO:0007669"/>
    <property type="project" value="InterPro"/>
</dbReference>
<evidence type="ECO:0000256" key="12">
    <source>
        <dbReference type="ARBA" id="ARBA00022824"/>
    </source>
</evidence>
<reference evidence="23 24" key="1">
    <citation type="submission" date="2018-08" db="EMBL/GenBank/DDBJ databases">
        <title>Wenzhouxiangella salilacus sp. nov., a novel bacterium isolated from a saline lake in Xinjiang Province, China.</title>
        <authorList>
            <person name="Han S."/>
        </authorList>
    </citation>
    <scope>NUCLEOTIDE SEQUENCE [LARGE SCALE GENOMIC DNA]</scope>
    <source>
        <strain evidence="23 24">XDB06</strain>
    </source>
</reference>
<proteinExistence type="predicted"/>
<keyword evidence="10 21" id="KW-0732">Signal</keyword>
<evidence type="ECO:0000259" key="22">
    <source>
        <dbReference type="Pfam" id="PF04389"/>
    </source>
</evidence>
<evidence type="ECO:0000256" key="6">
    <source>
        <dbReference type="ARBA" id="ARBA00022525"/>
    </source>
</evidence>
<dbReference type="GO" id="GO:0006508">
    <property type="term" value="P:proteolysis"/>
    <property type="evidence" value="ECO:0007669"/>
    <property type="project" value="UniProtKB-KW"/>
</dbReference>
<sequence>MRTTLWLAAGLFLAGPLAAEPYSEEDLAIARELRESALAGDGGYEIVAELTTDIGPRLAGSEADARAVEWAVALFEEMGFDRVWTEPATFPTWHRGLERTEVVSPAHHELVTLALGFSPATPKGGIEAEVVMFDDLAALEAADPAEVADRIVFIRNRMERTRTGAGYGRAVGARSVGSRVAAEKGALALVIRSIGTSNNRFAHTGMQRFDSDVRMLPAVAISNPDADLLERLMAGDEPVRIQVEVDAETVEAYTSQNVFAEITGSEMPEEIVAIGAHLDSWDVGTGAIDDGAGVAIVTEAARLIKALDRRPDRSIRIILFAAEEIGLWGGRAWANAREDEIERYQLVAESDFGAGRIYAISARVKDEAWPVIAAIQDELAPLGIEIGDRGGNGGPDFYPAAALGVAAVDLRQDGTEYFDYHHTVNDTLDKIEPDALAQNAAAYAVLAWLGAQAPMDFGSGETILAEEAQREASAD</sequence>
<evidence type="ECO:0000256" key="9">
    <source>
        <dbReference type="ARBA" id="ARBA00022723"/>
    </source>
</evidence>
<keyword evidence="6" id="KW-0964">Secreted</keyword>
<feature type="signal peptide" evidence="21">
    <location>
        <begin position="1"/>
        <end position="19"/>
    </location>
</feature>
<evidence type="ECO:0000256" key="18">
    <source>
        <dbReference type="ARBA" id="ARBA00023228"/>
    </source>
</evidence>
<dbReference type="RefSeq" id="WP_116650766.1">
    <property type="nucleotide sequence ID" value="NZ_QUZK01000037.1"/>
</dbReference>
<accession>A0A3E1K8W1</accession>
<keyword evidence="13" id="KW-0862">Zinc</keyword>
<keyword evidence="8" id="KW-0645">Protease</keyword>
<evidence type="ECO:0000256" key="17">
    <source>
        <dbReference type="ARBA" id="ARBA00023180"/>
    </source>
</evidence>
<name>A0A3E1K8W1_9GAMM</name>
<dbReference type="GO" id="GO:0046872">
    <property type="term" value="F:metal ion binding"/>
    <property type="evidence" value="ECO:0007669"/>
    <property type="project" value="UniProtKB-KW"/>
</dbReference>
<dbReference type="InterPro" id="IPR039866">
    <property type="entry name" value="CPQ"/>
</dbReference>
<dbReference type="Gene3D" id="3.50.30.30">
    <property type="match status" value="1"/>
</dbReference>
<evidence type="ECO:0000256" key="16">
    <source>
        <dbReference type="ARBA" id="ARBA00023145"/>
    </source>
</evidence>
<dbReference type="PANTHER" id="PTHR12053:SF3">
    <property type="entry name" value="CARBOXYPEPTIDASE Q"/>
    <property type="match status" value="1"/>
</dbReference>
<evidence type="ECO:0000256" key="8">
    <source>
        <dbReference type="ARBA" id="ARBA00022670"/>
    </source>
</evidence>
<dbReference type="Proteomes" id="UP000260351">
    <property type="component" value="Unassembled WGS sequence"/>
</dbReference>
<dbReference type="GO" id="GO:0005764">
    <property type="term" value="C:lysosome"/>
    <property type="evidence" value="ECO:0007669"/>
    <property type="project" value="UniProtKB-SubCell"/>
</dbReference>
<evidence type="ECO:0000256" key="7">
    <source>
        <dbReference type="ARBA" id="ARBA00022645"/>
    </source>
</evidence>
<evidence type="ECO:0000256" key="2">
    <source>
        <dbReference type="ARBA" id="ARBA00004371"/>
    </source>
</evidence>
<evidence type="ECO:0000256" key="20">
    <source>
        <dbReference type="ARBA" id="ARBA00033328"/>
    </source>
</evidence>
<keyword evidence="9" id="KW-0479">Metal-binding</keyword>
<evidence type="ECO:0000256" key="21">
    <source>
        <dbReference type="SAM" id="SignalP"/>
    </source>
</evidence>
<keyword evidence="14" id="KW-0333">Golgi apparatus</keyword>
<protein>
    <recommendedName>
        <fullName evidence="5">Carboxypeptidase Q</fullName>
    </recommendedName>
    <alternativeName>
        <fullName evidence="20">Plasma glutamate carboxypeptidase</fullName>
    </alternativeName>
</protein>
<evidence type="ECO:0000313" key="24">
    <source>
        <dbReference type="Proteomes" id="UP000260351"/>
    </source>
</evidence>
<evidence type="ECO:0000256" key="15">
    <source>
        <dbReference type="ARBA" id="ARBA00023049"/>
    </source>
</evidence>
<dbReference type="GO" id="GO:0004180">
    <property type="term" value="F:carboxypeptidase activity"/>
    <property type="evidence" value="ECO:0007669"/>
    <property type="project" value="UniProtKB-KW"/>
</dbReference>
<evidence type="ECO:0000256" key="5">
    <source>
        <dbReference type="ARBA" id="ARBA00014116"/>
    </source>
</evidence>
<evidence type="ECO:0000256" key="4">
    <source>
        <dbReference type="ARBA" id="ARBA00004613"/>
    </source>
</evidence>